<dbReference type="EC" id="4.1.3.16" evidence="6"/>
<dbReference type="RefSeq" id="WP_197312618.1">
    <property type="nucleotide sequence ID" value="NZ_JADZLT010000055.1"/>
</dbReference>
<sequence length="211" mass="21570">MKQDTEALLAVLRRAPVVPVLIVDRVEHAIPLAKALVAGGLPALEVTMRTPAALEVIRAMSTVEGAIVGAGTVLDPEMADAAVAAGAKFMVSPGATETILAHALKIGVPLLPGVATAGEAMRARDAGYRIMKFFPAGPAGGPVYLKALASPLADVLFCPTGGVSEKNAPEYLALPNVVCVGGSWVAPADAMNNGDWGRIEDLARAAMDLAV</sequence>
<keyword evidence="5" id="KW-0119">Carbohydrate metabolism</keyword>
<dbReference type="GO" id="GO:0008700">
    <property type="term" value="F:(R,S)-4-hydroxy-2-oxoglutarate aldolase activity"/>
    <property type="evidence" value="ECO:0007669"/>
    <property type="project" value="UniProtKB-EC"/>
</dbReference>
<dbReference type="Pfam" id="PF01081">
    <property type="entry name" value="Aldolase"/>
    <property type="match status" value="1"/>
</dbReference>
<dbReference type="SUPFAM" id="SSF51569">
    <property type="entry name" value="Aldolase"/>
    <property type="match status" value="1"/>
</dbReference>
<dbReference type="NCBIfam" id="TIGR01182">
    <property type="entry name" value="eda"/>
    <property type="match status" value="1"/>
</dbReference>
<comment type="pathway">
    <text evidence="1">Carbohydrate acid metabolism.</text>
</comment>
<dbReference type="Proteomes" id="UP000631694">
    <property type="component" value="Unassembled WGS sequence"/>
</dbReference>
<name>A0A931MZZ2_9HYPH</name>
<dbReference type="CDD" id="cd00452">
    <property type="entry name" value="KDPG_aldolase"/>
    <property type="match status" value="1"/>
</dbReference>
<dbReference type="PROSITE" id="PS00160">
    <property type="entry name" value="ALDOLASE_KDPG_KHG_2"/>
    <property type="match status" value="1"/>
</dbReference>
<gene>
    <name evidence="6" type="primary">eda</name>
    <name evidence="6" type="ORF">I5731_17035</name>
</gene>
<proteinExistence type="inferred from homology"/>
<keyword evidence="4 6" id="KW-0456">Lyase</keyword>
<evidence type="ECO:0000256" key="3">
    <source>
        <dbReference type="ARBA" id="ARBA00011233"/>
    </source>
</evidence>
<protein>
    <submittedName>
        <fullName evidence="6">Bifunctional 4-hydroxy-2-oxoglutarate aldolase/2-dehydro-3-deoxy-phosphogluconate aldolase</fullName>
        <ecNumber evidence="6">4.1.2.14</ecNumber>
        <ecNumber evidence="6">4.1.3.16</ecNumber>
    </submittedName>
</protein>
<dbReference type="EC" id="4.1.2.14" evidence="6"/>
<comment type="caution">
    <text evidence="6">The sequence shown here is derived from an EMBL/GenBank/DDBJ whole genome shotgun (WGS) entry which is preliminary data.</text>
</comment>
<dbReference type="InterPro" id="IPR000887">
    <property type="entry name" value="Aldlse_KDPG_KHG"/>
</dbReference>
<dbReference type="Gene3D" id="3.20.20.70">
    <property type="entry name" value="Aldolase class I"/>
    <property type="match status" value="1"/>
</dbReference>
<evidence type="ECO:0000313" key="6">
    <source>
        <dbReference type="EMBL" id="MBH0239530.1"/>
    </source>
</evidence>
<comment type="similarity">
    <text evidence="2">Belongs to the KHG/KDPG aldolase family.</text>
</comment>
<accession>A0A931MZZ2</accession>
<reference evidence="6" key="1">
    <citation type="submission" date="2020-12" db="EMBL/GenBank/DDBJ databases">
        <title>Methylobrevis albus sp. nov., isolated from fresh water lack sediment.</title>
        <authorList>
            <person name="Zou Q."/>
        </authorList>
    </citation>
    <scope>NUCLEOTIDE SEQUENCE</scope>
    <source>
        <strain evidence="6">L22</strain>
    </source>
</reference>
<dbReference type="InterPro" id="IPR031338">
    <property type="entry name" value="KDPG/KHG_AS_2"/>
</dbReference>
<dbReference type="AlphaFoldDB" id="A0A931MZZ2"/>
<dbReference type="PANTHER" id="PTHR30246">
    <property type="entry name" value="2-KETO-3-DEOXY-6-PHOSPHOGLUCONATE ALDOLASE"/>
    <property type="match status" value="1"/>
</dbReference>
<dbReference type="NCBIfam" id="NF004325">
    <property type="entry name" value="PRK05718.1"/>
    <property type="match status" value="1"/>
</dbReference>
<dbReference type="PANTHER" id="PTHR30246:SF1">
    <property type="entry name" value="2-DEHYDRO-3-DEOXY-6-PHOSPHOGALACTONATE ALDOLASE-RELATED"/>
    <property type="match status" value="1"/>
</dbReference>
<dbReference type="InterPro" id="IPR013785">
    <property type="entry name" value="Aldolase_TIM"/>
</dbReference>
<evidence type="ECO:0000313" key="7">
    <source>
        <dbReference type="Proteomes" id="UP000631694"/>
    </source>
</evidence>
<evidence type="ECO:0000256" key="4">
    <source>
        <dbReference type="ARBA" id="ARBA00023239"/>
    </source>
</evidence>
<comment type="subunit">
    <text evidence="3">Homotrimer.</text>
</comment>
<organism evidence="6 7">
    <name type="scientific">Methylobrevis albus</name>
    <dbReference type="NCBI Taxonomy" id="2793297"/>
    <lineage>
        <taxon>Bacteria</taxon>
        <taxon>Pseudomonadati</taxon>
        <taxon>Pseudomonadota</taxon>
        <taxon>Alphaproteobacteria</taxon>
        <taxon>Hyphomicrobiales</taxon>
        <taxon>Pleomorphomonadaceae</taxon>
        <taxon>Methylobrevis</taxon>
    </lineage>
</organism>
<dbReference type="GO" id="GO:0008675">
    <property type="term" value="F:2-dehydro-3-deoxy-phosphogluconate aldolase activity"/>
    <property type="evidence" value="ECO:0007669"/>
    <property type="project" value="UniProtKB-EC"/>
</dbReference>
<evidence type="ECO:0000256" key="1">
    <source>
        <dbReference type="ARBA" id="ARBA00004761"/>
    </source>
</evidence>
<keyword evidence="7" id="KW-1185">Reference proteome</keyword>
<evidence type="ECO:0000256" key="5">
    <source>
        <dbReference type="ARBA" id="ARBA00023277"/>
    </source>
</evidence>
<evidence type="ECO:0000256" key="2">
    <source>
        <dbReference type="ARBA" id="ARBA00006906"/>
    </source>
</evidence>
<dbReference type="EMBL" id="JADZLT010000055">
    <property type="protein sequence ID" value="MBH0239530.1"/>
    <property type="molecule type" value="Genomic_DNA"/>
</dbReference>